<gene>
    <name evidence="7" type="ORF">A4R26_03965</name>
</gene>
<dbReference type="Gene3D" id="3.40.50.410">
    <property type="entry name" value="von Willebrand factor, type A domain"/>
    <property type="match status" value="1"/>
</dbReference>
<feature type="transmembrane region" description="Helical" evidence="5">
    <location>
        <begin position="309"/>
        <end position="330"/>
    </location>
</feature>
<evidence type="ECO:0000313" key="7">
    <source>
        <dbReference type="EMBL" id="OQP58617.1"/>
    </source>
</evidence>
<keyword evidence="1" id="KW-1003">Cell membrane</keyword>
<dbReference type="Proteomes" id="UP000192276">
    <property type="component" value="Unassembled WGS sequence"/>
</dbReference>
<comment type="caution">
    <text evidence="7">The sequence shown here is derived from an EMBL/GenBank/DDBJ whole genome shotgun (WGS) entry which is preliminary data.</text>
</comment>
<keyword evidence="8" id="KW-1185">Reference proteome</keyword>
<evidence type="ECO:0000259" key="6">
    <source>
        <dbReference type="PROSITE" id="PS50234"/>
    </source>
</evidence>
<dbReference type="InterPro" id="IPR024163">
    <property type="entry name" value="Aerotolerance_reg_N"/>
</dbReference>
<sequence>MLYNWFEHITFAYPEVFGLFVFVPAMLYWYLNKYDRQQGAVKVSSLMVYRKSSSWKSTFRHAPFVLRLLAVSSIIMAMARPQTRNDEELKNGRGIDIILCMDVSGSMLAQDFLPDRLEASKQMAAGFVDMRPTDRIGVVIFSGESFTLVPLTTDKAVLKTQIYNIQRGLLEDGTAIGDGLGVSVDRLKNVKTKSKVIILLTDGEDQGGRIDPLAGKELAKAYGVRVYTIGVGSEGYAPVPVPDAGGGVTTRQQKVNIDEKLLRMIATETGGLYFRARDNESLKRIYAEIDKLEKSRIEVTSLKRYTERFFPFAFAAAVLLLLEIFLRYTLFKKFP</sequence>
<feature type="transmembrane region" description="Helical" evidence="5">
    <location>
        <begin position="12"/>
        <end position="31"/>
    </location>
</feature>
<dbReference type="SMART" id="SM00327">
    <property type="entry name" value="VWA"/>
    <property type="match status" value="1"/>
</dbReference>
<dbReference type="InterPro" id="IPR002035">
    <property type="entry name" value="VWF_A"/>
</dbReference>
<dbReference type="PANTHER" id="PTHR22550">
    <property type="entry name" value="SPORE GERMINATION PROTEIN"/>
    <property type="match status" value="1"/>
</dbReference>
<keyword evidence="2 5" id="KW-0812">Transmembrane</keyword>
<dbReference type="STRING" id="550983.A4R26_03965"/>
<dbReference type="Pfam" id="PF07584">
    <property type="entry name" value="BatA"/>
    <property type="match status" value="1"/>
</dbReference>
<dbReference type="Pfam" id="PF00092">
    <property type="entry name" value="VWA"/>
    <property type="match status" value="1"/>
</dbReference>
<dbReference type="CDD" id="cd01467">
    <property type="entry name" value="vWA_BatA_type"/>
    <property type="match status" value="1"/>
</dbReference>
<proteinExistence type="predicted"/>
<dbReference type="InterPro" id="IPR036465">
    <property type="entry name" value="vWFA_dom_sf"/>
</dbReference>
<evidence type="ECO:0000256" key="3">
    <source>
        <dbReference type="ARBA" id="ARBA00022989"/>
    </source>
</evidence>
<dbReference type="PANTHER" id="PTHR22550:SF5">
    <property type="entry name" value="LEUCINE ZIPPER PROTEIN 4"/>
    <property type="match status" value="1"/>
</dbReference>
<reference evidence="8" key="1">
    <citation type="submission" date="2016-04" db="EMBL/GenBank/DDBJ databases">
        <authorList>
            <person name="Chen L."/>
            <person name="Zhuang W."/>
            <person name="Wang G."/>
        </authorList>
    </citation>
    <scope>NUCLEOTIDE SEQUENCE [LARGE SCALE GENOMIC DNA]</scope>
    <source>
        <strain evidence="8">208</strain>
    </source>
</reference>
<evidence type="ECO:0000313" key="8">
    <source>
        <dbReference type="Proteomes" id="UP000192276"/>
    </source>
</evidence>
<dbReference type="InterPro" id="IPR033881">
    <property type="entry name" value="vWA_BatA_type"/>
</dbReference>
<protein>
    <submittedName>
        <fullName evidence="7">Aerotolerance regulator BatA</fullName>
    </submittedName>
</protein>
<dbReference type="OrthoDB" id="6206554at2"/>
<dbReference type="PROSITE" id="PS50234">
    <property type="entry name" value="VWFA"/>
    <property type="match status" value="1"/>
</dbReference>
<dbReference type="EMBL" id="LWBP01000188">
    <property type="protein sequence ID" value="OQP58617.1"/>
    <property type="molecule type" value="Genomic_DNA"/>
</dbReference>
<keyword evidence="4 5" id="KW-0472">Membrane</keyword>
<evidence type="ECO:0000256" key="1">
    <source>
        <dbReference type="ARBA" id="ARBA00022475"/>
    </source>
</evidence>
<evidence type="ECO:0000256" key="5">
    <source>
        <dbReference type="SAM" id="Phobius"/>
    </source>
</evidence>
<dbReference type="AlphaFoldDB" id="A0A1V9FJZ5"/>
<feature type="domain" description="VWFA" evidence="6">
    <location>
        <begin position="96"/>
        <end position="289"/>
    </location>
</feature>
<evidence type="ECO:0000256" key="4">
    <source>
        <dbReference type="ARBA" id="ARBA00023136"/>
    </source>
</evidence>
<dbReference type="InterPro" id="IPR050768">
    <property type="entry name" value="UPF0353/GerABKA_families"/>
</dbReference>
<keyword evidence="3 5" id="KW-1133">Transmembrane helix</keyword>
<accession>A0A1V9FJZ5</accession>
<name>A0A1V9FJZ5_9BACT</name>
<dbReference type="RefSeq" id="WP_081166189.1">
    <property type="nucleotide sequence ID" value="NZ_LWBP01000188.1"/>
</dbReference>
<evidence type="ECO:0000256" key="2">
    <source>
        <dbReference type="ARBA" id="ARBA00022692"/>
    </source>
</evidence>
<organism evidence="7 8">
    <name type="scientific">Niastella populi</name>
    <dbReference type="NCBI Taxonomy" id="550983"/>
    <lineage>
        <taxon>Bacteria</taxon>
        <taxon>Pseudomonadati</taxon>
        <taxon>Bacteroidota</taxon>
        <taxon>Chitinophagia</taxon>
        <taxon>Chitinophagales</taxon>
        <taxon>Chitinophagaceae</taxon>
        <taxon>Niastella</taxon>
    </lineage>
</organism>
<dbReference type="SUPFAM" id="SSF53300">
    <property type="entry name" value="vWA-like"/>
    <property type="match status" value="1"/>
</dbReference>